<protein>
    <submittedName>
        <fullName evidence="2">ZIP family metal transporter</fullName>
    </submittedName>
</protein>
<keyword evidence="1" id="KW-0812">Transmembrane</keyword>
<evidence type="ECO:0000313" key="2">
    <source>
        <dbReference type="EMBL" id="MXR22058.1"/>
    </source>
</evidence>
<sequence>MSVTQSVAAARARTSRLGAVSLLAFVALSAYVFTTGSATKLLGISWVAFGAMAGAAVVGARANTEHPTGLVWGYGLASGAMVASSAAFLLPQAIGYAAKPGGFGVAAGILVGFGAHTVGHLVTHRNLPLDRTTAELTAHALAAGSIIGVVYTAMPDLGPLLGLAIVSHKGPAGYAAARRLTTQGRSPMMLLLPAAGVGLAALAVTVLSFPTDAVFRAVVFGFAAGIFLHVAMDFLPECETGSEVHAAATRGDHVDAHDHELLDRLRLHAVGSTVLGGLAVVVAFLLVQ</sequence>
<feature type="transmembrane region" description="Helical" evidence="1">
    <location>
        <begin position="69"/>
        <end position="90"/>
    </location>
</feature>
<feature type="transmembrane region" description="Helical" evidence="1">
    <location>
        <begin position="267"/>
        <end position="287"/>
    </location>
</feature>
<comment type="caution">
    <text evidence="2">The sequence shown here is derived from an EMBL/GenBank/DDBJ whole genome shotgun (WGS) entry which is preliminary data.</text>
</comment>
<keyword evidence="1" id="KW-1133">Transmembrane helix</keyword>
<feature type="transmembrane region" description="Helical" evidence="1">
    <location>
        <begin position="44"/>
        <end position="62"/>
    </location>
</feature>
<dbReference type="RefSeq" id="WP_159527453.1">
    <property type="nucleotide sequence ID" value="NZ_WUUU01000192.1"/>
</dbReference>
<evidence type="ECO:0000256" key="1">
    <source>
        <dbReference type="SAM" id="Phobius"/>
    </source>
</evidence>
<dbReference type="OrthoDB" id="214667at2157"/>
<gene>
    <name evidence="2" type="ORF">GRX66_16175</name>
</gene>
<dbReference type="EMBL" id="WUUU01000192">
    <property type="protein sequence ID" value="MXR22058.1"/>
    <property type="molecule type" value="Genomic_DNA"/>
</dbReference>
<name>A0A6B0SK19_9EURY</name>
<accession>A0A6B0SK19</accession>
<keyword evidence="3" id="KW-1185">Reference proteome</keyword>
<dbReference type="AlphaFoldDB" id="A0A6B0SK19"/>
<feature type="transmembrane region" description="Helical" evidence="1">
    <location>
        <begin position="102"/>
        <end position="122"/>
    </location>
</feature>
<feature type="transmembrane region" description="Helical" evidence="1">
    <location>
        <begin position="189"/>
        <end position="207"/>
    </location>
</feature>
<dbReference type="Proteomes" id="UP000471521">
    <property type="component" value="Unassembled WGS sequence"/>
</dbReference>
<organism evidence="2 3">
    <name type="scientific">Halobacterium bonnevillei</name>
    <dbReference type="NCBI Taxonomy" id="2692200"/>
    <lineage>
        <taxon>Archaea</taxon>
        <taxon>Methanobacteriati</taxon>
        <taxon>Methanobacteriota</taxon>
        <taxon>Stenosarchaea group</taxon>
        <taxon>Halobacteria</taxon>
        <taxon>Halobacteriales</taxon>
        <taxon>Halobacteriaceae</taxon>
        <taxon>Halobacterium</taxon>
    </lineage>
</organism>
<proteinExistence type="predicted"/>
<keyword evidence="1" id="KW-0472">Membrane</keyword>
<reference evidence="2 3" key="1">
    <citation type="submission" date="2019-12" db="EMBL/GenBank/DDBJ databases">
        <title>Isolation and characterization of three novel carbon monoxide-oxidizing members of Halobacteria from salione crusts and soils.</title>
        <authorList>
            <person name="Myers M.R."/>
            <person name="King G.M."/>
        </authorList>
    </citation>
    <scope>NUCLEOTIDE SEQUENCE [LARGE SCALE GENOMIC DNA]</scope>
    <source>
        <strain evidence="2 3">PCN9</strain>
    </source>
</reference>
<feature type="transmembrane region" description="Helical" evidence="1">
    <location>
        <begin position="213"/>
        <end position="232"/>
    </location>
</feature>
<evidence type="ECO:0000313" key="3">
    <source>
        <dbReference type="Proteomes" id="UP000471521"/>
    </source>
</evidence>